<comment type="cofactor">
    <cofactor evidence="1 6 7">
        <name>pyridoxal 5'-phosphate</name>
        <dbReference type="ChEBI" id="CHEBI:597326"/>
    </cofactor>
</comment>
<keyword evidence="8" id="KW-0032">Aminotransferase</keyword>
<dbReference type="SUPFAM" id="SSF53383">
    <property type="entry name" value="PLP-dependent transferases"/>
    <property type="match status" value="1"/>
</dbReference>
<dbReference type="RefSeq" id="WP_130610522.1">
    <property type="nucleotide sequence ID" value="NZ_SGIU01000001.1"/>
</dbReference>
<dbReference type="PANTHER" id="PTHR11999:SF70">
    <property type="entry name" value="MIP05841P"/>
    <property type="match status" value="1"/>
</dbReference>
<dbReference type="GO" id="GO:0008483">
    <property type="term" value="F:transaminase activity"/>
    <property type="evidence" value="ECO:0007669"/>
    <property type="project" value="UniProtKB-KW"/>
</dbReference>
<evidence type="ECO:0000256" key="1">
    <source>
        <dbReference type="ARBA" id="ARBA00001933"/>
    </source>
</evidence>
<evidence type="ECO:0000256" key="4">
    <source>
        <dbReference type="ARBA" id="ARBA00022898"/>
    </source>
</evidence>
<dbReference type="InterPro" id="IPR015421">
    <property type="entry name" value="PyrdxlP-dep_Trfase_major"/>
</dbReference>
<dbReference type="Gene3D" id="3.90.1150.10">
    <property type="entry name" value="Aspartate Aminotransferase, domain 1"/>
    <property type="match status" value="1"/>
</dbReference>
<evidence type="ECO:0000256" key="5">
    <source>
        <dbReference type="ARBA" id="ARBA00023239"/>
    </source>
</evidence>
<dbReference type="InterPro" id="IPR002129">
    <property type="entry name" value="PyrdxlP-dep_de-COase"/>
</dbReference>
<evidence type="ECO:0000256" key="7">
    <source>
        <dbReference type="RuleBase" id="RU000382"/>
    </source>
</evidence>
<evidence type="ECO:0000256" key="3">
    <source>
        <dbReference type="ARBA" id="ARBA00022793"/>
    </source>
</evidence>
<comment type="caution">
    <text evidence="8">The sequence shown here is derived from an EMBL/GenBank/DDBJ whole genome shotgun (WGS) entry which is preliminary data.</text>
</comment>
<dbReference type="InterPro" id="IPR015422">
    <property type="entry name" value="PyrdxlP-dep_Trfase_small"/>
</dbReference>
<evidence type="ECO:0000313" key="9">
    <source>
        <dbReference type="Proteomes" id="UP000291981"/>
    </source>
</evidence>
<evidence type="ECO:0000256" key="2">
    <source>
        <dbReference type="ARBA" id="ARBA00009533"/>
    </source>
</evidence>
<dbReference type="InterPro" id="IPR010977">
    <property type="entry name" value="Aromatic_deC"/>
</dbReference>
<keyword evidence="8" id="KW-0808">Transferase</keyword>
<feature type="modified residue" description="N6-(pyridoxal phosphate)lysine" evidence="6">
    <location>
        <position position="296"/>
    </location>
</feature>
<comment type="similarity">
    <text evidence="2 7">Belongs to the group II decarboxylase family.</text>
</comment>
<name>A0A4Q8QF97_9FLAO</name>
<dbReference type="EMBL" id="SGIU01000001">
    <property type="protein sequence ID" value="TAI49155.1"/>
    <property type="molecule type" value="Genomic_DNA"/>
</dbReference>
<keyword evidence="4 6" id="KW-0663">Pyridoxal phosphate</keyword>
<dbReference type="AlphaFoldDB" id="A0A4Q8QF97"/>
<dbReference type="GO" id="GO:0006520">
    <property type="term" value="P:amino acid metabolic process"/>
    <property type="evidence" value="ECO:0007669"/>
    <property type="project" value="InterPro"/>
</dbReference>
<dbReference type="PANTHER" id="PTHR11999">
    <property type="entry name" value="GROUP II PYRIDOXAL-5-PHOSPHATE DECARBOXYLASE"/>
    <property type="match status" value="1"/>
</dbReference>
<dbReference type="OrthoDB" id="9803665at2"/>
<dbReference type="Pfam" id="PF00282">
    <property type="entry name" value="Pyridoxal_deC"/>
    <property type="match status" value="1"/>
</dbReference>
<dbReference type="GO" id="GO:0016831">
    <property type="term" value="F:carboxy-lyase activity"/>
    <property type="evidence" value="ECO:0007669"/>
    <property type="project" value="UniProtKB-KW"/>
</dbReference>
<accession>A0A4Q8QF97</accession>
<proteinExistence type="inferred from homology"/>
<protein>
    <submittedName>
        <fullName evidence="8">Aspartate aminotransferase family protein</fullName>
    </submittedName>
</protein>
<organism evidence="8 9">
    <name type="scientific">Flagellimonas allohymeniacidonis</name>
    <dbReference type="NCBI Taxonomy" id="2517819"/>
    <lineage>
        <taxon>Bacteria</taxon>
        <taxon>Pseudomonadati</taxon>
        <taxon>Bacteroidota</taxon>
        <taxon>Flavobacteriia</taxon>
        <taxon>Flavobacteriales</taxon>
        <taxon>Flavobacteriaceae</taxon>
        <taxon>Flagellimonas</taxon>
    </lineage>
</organism>
<dbReference type="Gene3D" id="3.40.640.10">
    <property type="entry name" value="Type I PLP-dependent aspartate aminotransferase-like (Major domain)"/>
    <property type="match status" value="1"/>
</dbReference>
<dbReference type="GO" id="GO:0030170">
    <property type="term" value="F:pyridoxal phosphate binding"/>
    <property type="evidence" value="ECO:0007669"/>
    <property type="project" value="InterPro"/>
</dbReference>
<dbReference type="PRINTS" id="PR00800">
    <property type="entry name" value="YHDCRBOXLASE"/>
</dbReference>
<reference evidence="8 9" key="1">
    <citation type="submission" date="2019-02" db="EMBL/GenBank/DDBJ databases">
        <title>Draft genome sequence of Muricauda sp. 176CP4-71.</title>
        <authorList>
            <person name="Park J.-S."/>
        </authorList>
    </citation>
    <scope>NUCLEOTIDE SEQUENCE [LARGE SCALE GENOMIC DNA]</scope>
    <source>
        <strain evidence="8 9">176CP4-71</strain>
    </source>
</reference>
<dbReference type="GO" id="GO:0019752">
    <property type="term" value="P:carboxylic acid metabolic process"/>
    <property type="evidence" value="ECO:0007669"/>
    <property type="project" value="InterPro"/>
</dbReference>
<evidence type="ECO:0000256" key="6">
    <source>
        <dbReference type="PIRSR" id="PIRSR602129-50"/>
    </source>
</evidence>
<evidence type="ECO:0000313" key="8">
    <source>
        <dbReference type="EMBL" id="TAI49155.1"/>
    </source>
</evidence>
<gene>
    <name evidence="8" type="ORF">EW142_04990</name>
</gene>
<sequence>MKLQEQMRAEFSDKTIFEKAQKYAYDYLDGISEMDVFPSEESLELLKKFDEKLPEKSTSALDTLDFLNNYGTPNTIAQIGGRYFGFVNGGAVPASLGVKWLSDVWDQCAGLYLTSPINAKLESVCEKWLKDLFGLPESTVAGFVSGTSMANLCALAAARFQLLKNLGWDINEKGLIGAPNIRIIAHEQVHASVKKTLALLGFGKNSLEWIPSDDQGRLMLDTLPKLDSSCLVLLQAGNVNTGGYDPFDKVCDMANAVGAWVHVDGAFGLWAGACDSLKHLTHGMEKASSWAVDGHKTLNTPYDSGIVLCRHPKAMVSALQASGEYIIYSDQRDPLLYTPELSKRARAIELWATLRYLGKSGINEMVQGFHLHAKRLAKSLKELGFEIMNEVVFNQVLVRFKDDDSTKKIIAHLQNSGECWLGGTTWQGKAAIRVSICSWATTEEDIAQTIALFQKAKTALG</sequence>
<keyword evidence="3" id="KW-0210">Decarboxylase</keyword>
<keyword evidence="9" id="KW-1185">Reference proteome</keyword>
<keyword evidence="5 7" id="KW-0456">Lyase</keyword>
<dbReference type="Proteomes" id="UP000291981">
    <property type="component" value="Unassembled WGS sequence"/>
</dbReference>
<dbReference type="InterPro" id="IPR015424">
    <property type="entry name" value="PyrdxlP-dep_Trfase"/>
</dbReference>